<evidence type="ECO:0000256" key="2">
    <source>
        <dbReference type="SAM" id="Phobius"/>
    </source>
</evidence>
<feature type="compositionally biased region" description="Basic and acidic residues" evidence="1">
    <location>
        <begin position="92"/>
        <end position="102"/>
    </location>
</feature>
<sequence>MSLGASFALVGNDCSDMSTIQAIKFESKAFLCSCKIMLDNFNAKTYPVAFLLGLCATTVLLAAFIYNRREDRKDLRCLGSGRLAPTRSRRCPAHDPAKREGGAHPSNSSHPSPHAAYQMSDVDANLNCLICVDRLTQPYTLAPYGHTFDLDCLQGWFRAAHPSPADEELALTLNPRGALFTLRKRKYCRASTRTVGAWWNGAACGGESVGRAVYG</sequence>
<evidence type="ECO:0000313" key="4">
    <source>
        <dbReference type="Proteomes" id="UP001218218"/>
    </source>
</evidence>
<organism evidence="3 4">
    <name type="scientific">Mycena albidolilacea</name>
    <dbReference type="NCBI Taxonomy" id="1033008"/>
    <lineage>
        <taxon>Eukaryota</taxon>
        <taxon>Fungi</taxon>
        <taxon>Dikarya</taxon>
        <taxon>Basidiomycota</taxon>
        <taxon>Agaricomycotina</taxon>
        <taxon>Agaricomycetes</taxon>
        <taxon>Agaricomycetidae</taxon>
        <taxon>Agaricales</taxon>
        <taxon>Marasmiineae</taxon>
        <taxon>Mycenaceae</taxon>
        <taxon>Mycena</taxon>
    </lineage>
</organism>
<dbReference type="Gene3D" id="3.30.40.10">
    <property type="entry name" value="Zinc/RING finger domain, C3HC4 (zinc finger)"/>
    <property type="match status" value="1"/>
</dbReference>
<accession>A0AAD7F009</accession>
<name>A0AAD7F009_9AGAR</name>
<dbReference type="SUPFAM" id="SSF57850">
    <property type="entry name" value="RING/U-box"/>
    <property type="match status" value="1"/>
</dbReference>
<feature type="region of interest" description="Disordered" evidence="1">
    <location>
        <begin position="85"/>
        <end position="115"/>
    </location>
</feature>
<feature type="transmembrane region" description="Helical" evidence="2">
    <location>
        <begin position="46"/>
        <end position="66"/>
    </location>
</feature>
<dbReference type="EMBL" id="JARIHO010000006">
    <property type="protein sequence ID" value="KAJ7359473.1"/>
    <property type="molecule type" value="Genomic_DNA"/>
</dbReference>
<evidence type="ECO:0000256" key="1">
    <source>
        <dbReference type="SAM" id="MobiDB-lite"/>
    </source>
</evidence>
<proteinExistence type="predicted"/>
<keyword evidence="2" id="KW-1133">Transmembrane helix</keyword>
<dbReference type="Proteomes" id="UP001218218">
    <property type="component" value="Unassembled WGS sequence"/>
</dbReference>
<gene>
    <name evidence="3" type="ORF">DFH08DRAFT_1038247</name>
</gene>
<dbReference type="AlphaFoldDB" id="A0AAD7F009"/>
<feature type="compositionally biased region" description="Low complexity" evidence="1">
    <location>
        <begin position="103"/>
        <end position="115"/>
    </location>
</feature>
<evidence type="ECO:0008006" key="5">
    <source>
        <dbReference type="Google" id="ProtNLM"/>
    </source>
</evidence>
<dbReference type="InterPro" id="IPR013083">
    <property type="entry name" value="Znf_RING/FYVE/PHD"/>
</dbReference>
<keyword evidence="4" id="KW-1185">Reference proteome</keyword>
<comment type="caution">
    <text evidence="3">The sequence shown here is derived from an EMBL/GenBank/DDBJ whole genome shotgun (WGS) entry which is preliminary data.</text>
</comment>
<keyword evidence="2" id="KW-0472">Membrane</keyword>
<reference evidence="3" key="1">
    <citation type="submission" date="2023-03" db="EMBL/GenBank/DDBJ databases">
        <title>Massive genome expansion in bonnet fungi (Mycena s.s.) driven by repeated elements and novel gene families across ecological guilds.</title>
        <authorList>
            <consortium name="Lawrence Berkeley National Laboratory"/>
            <person name="Harder C.B."/>
            <person name="Miyauchi S."/>
            <person name="Viragh M."/>
            <person name="Kuo A."/>
            <person name="Thoen E."/>
            <person name="Andreopoulos B."/>
            <person name="Lu D."/>
            <person name="Skrede I."/>
            <person name="Drula E."/>
            <person name="Henrissat B."/>
            <person name="Morin E."/>
            <person name="Kohler A."/>
            <person name="Barry K."/>
            <person name="LaButti K."/>
            <person name="Morin E."/>
            <person name="Salamov A."/>
            <person name="Lipzen A."/>
            <person name="Mereny Z."/>
            <person name="Hegedus B."/>
            <person name="Baldrian P."/>
            <person name="Stursova M."/>
            <person name="Weitz H."/>
            <person name="Taylor A."/>
            <person name="Grigoriev I.V."/>
            <person name="Nagy L.G."/>
            <person name="Martin F."/>
            <person name="Kauserud H."/>
        </authorList>
    </citation>
    <scope>NUCLEOTIDE SEQUENCE</scope>
    <source>
        <strain evidence="3">CBHHK002</strain>
    </source>
</reference>
<evidence type="ECO:0000313" key="3">
    <source>
        <dbReference type="EMBL" id="KAJ7359473.1"/>
    </source>
</evidence>
<protein>
    <recommendedName>
        <fullName evidence="5">RING-type domain-containing protein</fullName>
    </recommendedName>
</protein>
<keyword evidence="2" id="KW-0812">Transmembrane</keyword>